<proteinExistence type="predicted"/>
<evidence type="ECO:0000256" key="3">
    <source>
        <dbReference type="ARBA" id="ARBA00022692"/>
    </source>
</evidence>
<feature type="transmembrane region" description="Helical" evidence="6">
    <location>
        <begin position="200"/>
        <end position="218"/>
    </location>
</feature>
<feature type="transmembrane region" description="Helical" evidence="6">
    <location>
        <begin position="112"/>
        <end position="131"/>
    </location>
</feature>
<dbReference type="PANTHER" id="PTHR47089:SF1">
    <property type="entry name" value="GUANOSINE ABC TRANSPORTER PERMEASE PROTEIN NUPP"/>
    <property type="match status" value="1"/>
</dbReference>
<evidence type="ECO:0000256" key="6">
    <source>
        <dbReference type="SAM" id="Phobius"/>
    </source>
</evidence>
<evidence type="ECO:0000313" key="8">
    <source>
        <dbReference type="Proteomes" id="UP001597521"/>
    </source>
</evidence>
<dbReference type="EMBL" id="JBHUNP010000001">
    <property type="protein sequence ID" value="MFD2648401.1"/>
    <property type="molecule type" value="Genomic_DNA"/>
</dbReference>
<keyword evidence="8" id="KW-1185">Reference proteome</keyword>
<dbReference type="InterPro" id="IPR001851">
    <property type="entry name" value="ABC_transp_permease"/>
</dbReference>
<feature type="transmembrane region" description="Helical" evidence="6">
    <location>
        <begin position="12"/>
        <end position="37"/>
    </location>
</feature>
<keyword evidence="2" id="KW-1003">Cell membrane</keyword>
<dbReference type="PANTHER" id="PTHR47089">
    <property type="entry name" value="ABC TRANSPORTER, PERMEASE PROTEIN"/>
    <property type="match status" value="1"/>
</dbReference>
<dbReference type="CDD" id="cd06580">
    <property type="entry name" value="TM_PBP1_transp_TpRbsC_like"/>
    <property type="match status" value="1"/>
</dbReference>
<dbReference type="Proteomes" id="UP001597521">
    <property type="component" value="Unassembled WGS sequence"/>
</dbReference>
<comment type="caution">
    <text evidence="7">The sequence shown here is derived from an EMBL/GenBank/DDBJ whole genome shotgun (WGS) entry which is preliminary data.</text>
</comment>
<feature type="transmembrane region" description="Helical" evidence="6">
    <location>
        <begin position="247"/>
        <end position="268"/>
    </location>
</feature>
<sequence length="376" mass="39952">MSALRPLPRWADVALLPVLNLLLAMLVSGLVVLAIGHNPFTAIWAIVTGAFGNGYNIGYTLYYATNFVFTGLAVALAAHGGLFNIGGNGQAYVAGLGVIIVALALQDTHWLVVAPVALLAAALFGGAWAFIPGYLQAKRGSHVVITTIMFNFIASALMIYMLNRVLKPAGVSGPESAMIAEGGRMPKLGQFFPPFNYTPVNLSIVVAILALIGVYVLIWHTRFGYALRVMGQNPTASRYAGISNSRMIIITMTLSGALAGMVAFNEVLGVQNRLVLDFVADAGFVGIAVALMGRNHPIGIALAALLFGALYQGGNELQYVISGLDRTVVVIIQALVILFTGAMEGLFRPGLQRTLMLFSPEQKAEALERETVKSES</sequence>
<evidence type="ECO:0000256" key="5">
    <source>
        <dbReference type="ARBA" id="ARBA00023136"/>
    </source>
</evidence>
<keyword evidence="5 6" id="KW-0472">Membrane</keyword>
<feature type="transmembrane region" description="Helical" evidence="6">
    <location>
        <begin position="89"/>
        <end position="106"/>
    </location>
</feature>
<evidence type="ECO:0000256" key="4">
    <source>
        <dbReference type="ARBA" id="ARBA00022989"/>
    </source>
</evidence>
<reference evidence="8" key="1">
    <citation type="journal article" date="2019" name="Int. J. Syst. Evol. Microbiol.">
        <title>The Global Catalogue of Microorganisms (GCM) 10K type strain sequencing project: providing services to taxonomists for standard genome sequencing and annotation.</title>
        <authorList>
            <consortium name="The Broad Institute Genomics Platform"/>
            <consortium name="The Broad Institute Genome Sequencing Center for Infectious Disease"/>
            <person name="Wu L."/>
            <person name="Ma J."/>
        </authorList>
    </citation>
    <scope>NUCLEOTIDE SEQUENCE [LARGE SCALE GENOMIC DNA]</scope>
    <source>
        <strain evidence="8">CCM 7427</strain>
    </source>
</reference>
<gene>
    <name evidence="7" type="ORF">ACFSX5_11415</name>
</gene>
<comment type="subcellular location">
    <subcellularLocation>
        <location evidence="1">Cell membrane</location>
        <topology evidence="1">Multi-pass membrane protein</topology>
    </subcellularLocation>
</comment>
<feature type="transmembrane region" description="Helical" evidence="6">
    <location>
        <begin position="143"/>
        <end position="162"/>
    </location>
</feature>
<organism evidence="7 8">
    <name type="scientific">Devosia albogilva</name>
    <dbReference type="NCBI Taxonomy" id="429726"/>
    <lineage>
        <taxon>Bacteria</taxon>
        <taxon>Pseudomonadati</taxon>
        <taxon>Pseudomonadota</taxon>
        <taxon>Alphaproteobacteria</taxon>
        <taxon>Hyphomicrobiales</taxon>
        <taxon>Devosiaceae</taxon>
        <taxon>Devosia</taxon>
    </lineage>
</organism>
<name>A0ABW5QLZ8_9HYPH</name>
<evidence type="ECO:0000256" key="1">
    <source>
        <dbReference type="ARBA" id="ARBA00004651"/>
    </source>
</evidence>
<evidence type="ECO:0000256" key="2">
    <source>
        <dbReference type="ARBA" id="ARBA00022475"/>
    </source>
</evidence>
<protein>
    <submittedName>
        <fullName evidence="7">ABC transporter permease</fullName>
    </submittedName>
</protein>
<keyword evidence="4 6" id="KW-1133">Transmembrane helix</keyword>
<feature type="transmembrane region" description="Helical" evidence="6">
    <location>
        <begin position="326"/>
        <end position="347"/>
    </location>
</feature>
<evidence type="ECO:0000313" key="7">
    <source>
        <dbReference type="EMBL" id="MFD2648401.1"/>
    </source>
</evidence>
<dbReference type="Pfam" id="PF02653">
    <property type="entry name" value="BPD_transp_2"/>
    <property type="match status" value="1"/>
</dbReference>
<keyword evidence="3 6" id="KW-0812">Transmembrane</keyword>
<feature type="transmembrane region" description="Helical" evidence="6">
    <location>
        <begin position="57"/>
        <end position="77"/>
    </location>
</feature>
<dbReference type="RefSeq" id="WP_386833560.1">
    <property type="nucleotide sequence ID" value="NZ_JBHUNP010000001.1"/>
</dbReference>
<accession>A0ABW5QLZ8</accession>